<evidence type="ECO:0000313" key="2">
    <source>
        <dbReference type="Proteomes" id="UP001162734"/>
    </source>
</evidence>
<dbReference type="RefSeq" id="WP_248340608.1">
    <property type="nucleotide sequence ID" value="NZ_AP025592.1"/>
</dbReference>
<reference evidence="2" key="1">
    <citation type="journal article" date="2022" name="Int. J. Syst. Evol. Microbiol.">
        <title>Anaeromyxobacter oryzae sp. nov., Anaeromyxobacter diazotrophicus sp. nov. and Anaeromyxobacter paludicola sp. nov., isolated from paddy soils.</title>
        <authorList>
            <person name="Itoh H."/>
            <person name="Xu Z."/>
            <person name="Mise K."/>
            <person name="Masuda Y."/>
            <person name="Ushijima N."/>
            <person name="Hayakawa C."/>
            <person name="Shiratori Y."/>
            <person name="Senoo K."/>
        </authorList>
    </citation>
    <scope>NUCLEOTIDE SEQUENCE [LARGE SCALE GENOMIC DNA]</scope>
    <source>
        <strain evidence="2">Red630</strain>
    </source>
</reference>
<evidence type="ECO:0000313" key="1">
    <source>
        <dbReference type="EMBL" id="BDG09022.1"/>
    </source>
</evidence>
<gene>
    <name evidence="1" type="ORF">AMPC_21350</name>
</gene>
<organism evidence="1 2">
    <name type="scientific">Anaeromyxobacter paludicola</name>
    <dbReference type="NCBI Taxonomy" id="2918171"/>
    <lineage>
        <taxon>Bacteria</taxon>
        <taxon>Pseudomonadati</taxon>
        <taxon>Myxococcota</taxon>
        <taxon>Myxococcia</taxon>
        <taxon>Myxococcales</taxon>
        <taxon>Cystobacterineae</taxon>
        <taxon>Anaeromyxobacteraceae</taxon>
        <taxon>Anaeromyxobacter</taxon>
    </lineage>
</organism>
<keyword evidence="2" id="KW-1185">Reference proteome</keyword>
<dbReference type="SUPFAM" id="SSF103196">
    <property type="entry name" value="Roadblock/LC7 domain"/>
    <property type="match status" value="1"/>
</dbReference>
<sequence>MSFREHLQGLCKNVDGAVGCALMATDGIEVETHLEEEGGQPDLRSLLIEYATLFRGAAEASRTHGAGEVSELSIATDQMLTVARMVSPEYFMVVALRPDGNFGKARYLLRLLAPKLRTEL</sequence>
<dbReference type="EMBL" id="AP025592">
    <property type="protein sequence ID" value="BDG09022.1"/>
    <property type="molecule type" value="Genomic_DNA"/>
</dbReference>
<dbReference type="Gene3D" id="3.30.450.30">
    <property type="entry name" value="Dynein light chain 2a, cytoplasmic"/>
    <property type="match status" value="1"/>
</dbReference>
<dbReference type="Proteomes" id="UP001162734">
    <property type="component" value="Chromosome"/>
</dbReference>
<proteinExistence type="predicted"/>
<protein>
    <submittedName>
        <fullName evidence="1">GTPase</fullName>
    </submittedName>
</protein>
<accession>A0ABN6NAP5</accession>
<name>A0ABN6NAP5_9BACT</name>